<keyword evidence="2" id="KW-0121">Carboxypeptidase</keyword>
<dbReference type="InterPro" id="IPR012910">
    <property type="entry name" value="Plug_dom"/>
</dbReference>
<dbReference type="Gene3D" id="2.170.130.10">
    <property type="entry name" value="TonB-dependent receptor, plug domain"/>
    <property type="match status" value="1"/>
</dbReference>
<dbReference type="InterPro" id="IPR037066">
    <property type="entry name" value="Plug_dom_sf"/>
</dbReference>
<accession>A0A9D9EF72</accession>
<organism evidence="2 3">
    <name type="scientific">Candidatus Enterocola intestinipullorum</name>
    <dbReference type="NCBI Taxonomy" id="2840783"/>
    <lineage>
        <taxon>Bacteria</taxon>
        <taxon>Pseudomonadati</taxon>
        <taxon>Bacteroidota</taxon>
        <taxon>Bacteroidia</taxon>
        <taxon>Bacteroidales</taxon>
        <taxon>Candidatus Enterocola</taxon>
    </lineage>
</organism>
<dbReference type="Proteomes" id="UP000823637">
    <property type="component" value="Unassembled WGS sequence"/>
</dbReference>
<dbReference type="InterPro" id="IPR008969">
    <property type="entry name" value="CarboxyPept-like_regulatory"/>
</dbReference>
<keyword evidence="2" id="KW-0378">Hydrolase</keyword>
<proteinExistence type="predicted"/>
<reference evidence="2" key="2">
    <citation type="journal article" date="2021" name="PeerJ">
        <title>Extensive microbial diversity within the chicken gut microbiome revealed by metagenomics and culture.</title>
        <authorList>
            <person name="Gilroy R."/>
            <person name="Ravi A."/>
            <person name="Getino M."/>
            <person name="Pursley I."/>
            <person name="Horton D.L."/>
            <person name="Alikhan N.F."/>
            <person name="Baker D."/>
            <person name="Gharbi K."/>
            <person name="Hall N."/>
            <person name="Watson M."/>
            <person name="Adriaenssens E.M."/>
            <person name="Foster-Nyarko E."/>
            <person name="Jarju S."/>
            <person name="Secka A."/>
            <person name="Antonio M."/>
            <person name="Oren A."/>
            <person name="Chaudhuri R.R."/>
            <person name="La Ragione R."/>
            <person name="Hildebrand F."/>
            <person name="Pallen M.J."/>
        </authorList>
    </citation>
    <scope>NUCLEOTIDE SEQUENCE</scope>
    <source>
        <strain evidence="2">D3-1215</strain>
    </source>
</reference>
<feature type="domain" description="TonB-dependent receptor plug" evidence="1">
    <location>
        <begin position="140"/>
        <end position="216"/>
    </location>
</feature>
<dbReference type="SUPFAM" id="SSF56935">
    <property type="entry name" value="Porins"/>
    <property type="match status" value="1"/>
</dbReference>
<name>A0A9D9EF72_9BACT</name>
<reference evidence="2" key="1">
    <citation type="submission" date="2020-10" db="EMBL/GenBank/DDBJ databases">
        <authorList>
            <person name="Gilroy R."/>
        </authorList>
    </citation>
    <scope>NUCLEOTIDE SEQUENCE</scope>
    <source>
        <strain evidence="2">D3-1215</strain>
    </source>
</reference>
<comment type="caution">
    <text evidence="2">The sequence shown here is derived from an EMBL/GenBank/DDBJ whole genome shotgun (WGS) entry which is preliminary data.</text>
</comment>
<keyword evidence="2" id="KW-0645">Protease</keyword>
<dbReference type="GO" id="GO:0004180">
    <property type="term" value="F:carboxypeptidase activity"/>
    <property type="evidence" value="ECO:0007669"/>
    <property type="project" value="UniProtKB-KW"/>
</dbReference>
<evidence type="ECO:0000313" key="3">
    <source>
        <dbReference type="Proteomes" id="UP000823637"/>
    </source>
</evidence>
<evidence type="ECO:0000259" key="1">
    <source>
        <dbReference type="Pfam" id="PF07715"/>
    </source>
</evidence>
<dbReference type="Pfam" id="PF13715">
    <property type="entry name" value="CarbopepD_reg_2"/>
    <property type="match status" value="1"/>
</dbReference>
<dbReference type="Gene3D" id="2.60.40.1120">
    <property type="entry name" value="Carboxypeptidase-like, regulatory domain"/>
    <property type="match status" value="1"/>
</dbReference>
<gene>
    <name evidence="2" type="ORF">IAC32_02410</name>
</gene>
<dbReference type="SUPFAM" id="SSF49464">
    <property type="entry name" value="Carboxypeptidase regulatory domain-like"/>
    <property type="match status" value="1"/>
</dbReference>
<dbReference type="AlphaFoldDB" id="A0A9D9EF72"/>
<sequence length="804" mass="91625">MMTTLFIFLISFLLPNTKGGSDFIISGYVRDEKGNLLTHVDIRDETQGIHTITDSTGYYNVVIPSDSVELTFSYIGYATQKHSYSKNKSRPARRLDILMSESVHELDDFEVQGHRLQADTYEELSMTDFSYLPQATGGGIEGILKTLPGVSSTNELSSQYSVRGGSYDENSVYVNGIEVYRPYLVRTGEQEGLSFVNPSMVGSVNFSAGGFDAKRGDKLSSVLDIEYKKPVKFEASVSGSFLGASGYIGSTTGKFSQMHGIRYKNSSYLLGSLQTKAEYNPNFIDYQTYMTYDFDEKWKLSFLGNISQNTYNFEPETRSTSFGPIGMQQNFTVYFDGSEQDVFRTFFGALKLDYKPSKRVDLSLAVSSFYTDERESYDIQGEYWLSSVVSSSGSRDEITGVGNYYEHARNTMAATVIKVAHDGKFDITENNSLYWGVDVVREMVDENVNEWEMRDSSGYSIPYEPDKVNLYYSLNSVNTLDVTRVHAYIQDEYRLHLDWGLFAFAGGIRMNYWDFNGEATISPRATIAFFPKSKIDMRFRLATGLYYQQPSFKELKDTVTIDGNLTNYLNKDIRSQRAFQVIGGMDLYYTFLRRQFKFTMDVYYKNLQDIITYNVDNVSINYLGNNDARGWAAGVDMKLFGEFVPGVDSWISVSLMGAKEDVYGDGYGYIPRPMDQLFNVSLFFQDYIPGIPQYRVHLLLNFAQGLPVGPPRSPRYMSSTMRAPAYRRVDIGVSRVFEAGKDPWMGRGFFKPFKKIAITLECLNLFGFENVNSYYWITDIYNQQYAVPNYLTGRQFNLKLQIDF</sequence>
<dbReference type="Pfam" id="PF07715">
    <property type="entry name" value="Plug"/>
    <property type="match status" value="1"/>
</dbReference>
<dbReference type="EMBL" id="JADIMR010000033">
    <property type="protein sequence ID" value="MBO8446584.1"/>
    <property type="molecule type" value="Genomic_DNA"/>
</dbReference>
<evidence type="ECO:0000313" key="2">
    <source>
        <dbReference type="EMBL" id="MBO8446584.1"/>
    </source>
</evidence>
<protein>
    <submittedName>
        <fullName evidence="2">Carboxypeptidase-like regulatory domain-containing protein</fullName>
    </submittedName>
</protein>